<dbReference type="Gene3D" id="1.25.40.10">
    <property type="entry name" value="Tetratricopeptide repeat domain"/>
    <property type="match status" value="1"/>
</dbReference>
<name>A0A4R2EY36_9BACT</name>
<dbReference type="Pfam" id="PF13525">
    <property type="entry name" value="YfiO"/>
    <property type="match status" value="2"/>
</dbReference>
<evidence type="ECO:0000313" key="6">
    <source>
        <dbReference type="Proteomes" id="UP000294830"/>
    </source>
</evidence>
<dbReference type="InterPro" id="IPR011990">
    <property type="entry name" value="TPR-like_helical_dom_sf"/>
</dbReference>
<dbReference type="RefSeq" id="WP_131837618.1">
    <property type="nucleotide sequence ID" value="NZ_SLWB01000001.1"/>
</dbReference>
<keyword evidence="1" id="KW-0732">Signal</keyword>
<evidence type="ECO:0000256" key="1">
    <source>
        <dbReference type="ARBA" id="ARBA00022729"/>
    </source>
</evidence>
<feature type="domain" description="Outer membrane lipoprotein BamD-like" evidence="4">
    <location>
        <begin position="182"/>
        <end position="261"/>
    </location>
</feature>
<keyword evidence="2" id="KW-0472">Membrane</keyword>
<dbReference type="OrthoDB" id="9770761at2"/>
<evidence type="ECO:0000256" key="3">
    <source>
        <dbReference type="ARBA" id="ARBA00023237"/>
    </source>
</evidence>
<sequence>MKRKYEVILIVSVIALFLSSCSGFDKILKSNDYELKYKKAIEYMNKKDFYRASQLFDQITTVYQGTNRDDSVNYFMAKCEFGMENYEGAATLFDSFRNKFPRSVFTEEAEFLFAYSYYKQSPRVELDQTSTSNAIIQMQEFCYKYPQSAKVVEAKKIIKEMREKLMEKSYISSKLYFDMGGEYYKSAIVAIKRAINEFPDSKHHEEQLYMIVKASYEYANNSIPEKKKERFQEVVDHYYTLIAEYPETKYKKEVDEMLSVATKIIKN</sequence>
<gene>
    <name evidence="5" type="ORF">CLV25_10145</name>
</gene>
<keyword evidence="6" id="KW-1185">Reference proteome</keyword>
<dbReference type="InterPro" id="IPR039565">
    <property type="entry name" value="BamD-like"/>
</dbReference>
<dbReference type="InterPro" id="IPR017689">
    <property type="entry name" value="BamD"/>
</dbReference>
<evidence type="ECO:0000259" key="4">
    <source>
        <dbReference type="Pfam" id="PF13525"/>
    </source>
</evidence>
<comment type="caution">
    <text evidence="5">The sequence shown here is derived from an EMBL/GenBank/DDBJ whole genome shotgun (WGS) entry which is preliminary data.</text>
</comment>
<feature type="domain" description="Outer membrane lipoprotein BamD-like" evidence="4">
    <location>
        <begin position="37"/>
        <end position="177"/>
    </location>
</feature>
<protein>
    <submittedName>
        <fullName evidence="5">Outer membrane protein assembly factor BamD</fullName>
    </submittedName>
</protein>
<evidence type="ECO:0000256" key="2">
    <source>
        <dbReference type="ARBA" id="ARBA00023136"/>
    </source>
</evidence>
<keyword evidence="3" id="KW-0998">Cell outer membrane</keyword>
<organism evidence="5 6">
    <name type="scientific">Acetobacteroides hydrogenigenes</name>
    <dbReference type="NCBI Taxonomy" id="979970"/>
    <lineage>
        <taxon>Bacteria</taxon>
        <taxon>Pseudomonadati</taxon>
        <taxon>Bacteroidota</taxon>
        <taxon>Bacteroidia</taxon>
        <taxon>Bacteroidales</taxon>
        <taxon>Rikenellaceae</taxon>
        <taxon>Acetobacteroides</taxon>
    </lineage>
</organism>
<dbReference type="Proteomes" id="UP000294830">
    <property type="component" value="Unassembled WGS sequence"/>
</dbReference>
<dbReference type="PROSITE" id="PS51257">
    <property type="entry name" value="PROKAR_LIPOPROTEIN"/>
    <property type="match status" value="1"/>
</dbReference>
<accession>A0A4R2EY36</accession>
<proteinExistence type="predicted"/>
<evidence type="ECO:0000313" key="5">
    <source>
        <dbReference type="EMBL" id="TCN72827.1"/>
    </source>
</evidence>
<dbReference type="NCBIfam" id="TIGR03302">
    <property type="entry name" value="OM_YfiO"/>
    <property type="match status" value="1"/>
</dbReference>
<dbReference type="SUPFAM" id="SSF48452">
    <property type="entry name" value="TPR-like"/>
    <property type="match status" value="1"/>
</dbReference>
<dbReference type="AlphaFoldDB" id="A0A4R2EY36"/>
<dbReference type="EMBL" id="SLWB01000001">
    <property type="protein sequence ID" value="TCN72827.1"/>
    <property type="molecule type" value="Genomic_DNA"/>
</dbReference>
<reference evidence="5 6" key="1">
    <citation type="submission" date="2019-03" db="EMBL/GenBank/DDBJ databases">
        <title>Genomic Encyclopedia of Archaeal and Bacterial Type Strains, Phase II (KMG-II): from individual species to whole genera.</title>
        <authorList>
            <person name="Goeker M."/>
        </authorList>
    </citation>
    <scope>NUCLEOTIDE SEQUENCE [LARGE SCALE GENOMIC DNA]</scope>
    <source>
        <strain evidence="5 6">RL-C</strain>
    </source>
</reference>